<evidence type="ECO:0000313" key="2">
    <source>
        <dbReference type="EMBL" id="MFD1366417.1"/>
    </source>
</evidence>
<organism evidence="2 3">
    <name type="scientific">Actinoplanes sichuanensis</name>
    <dbReference type="NCBI Taxonomy" id="512349"/>
    <lineage>
        <taxon>Bacteria</taxon>
        <taxon>Bacillati</taxon>
        <taxon>Actinomycetota</taxon>
        <taxon>Actinomycetes</taxon>
        <taxon>Micromonosporales</taxon>
        <taxon>Micromonosporaceae</taxon>
        <taxon>Actinoplanes</taxon>
    </lineage>
</organism>
<evidence type="ECO:0000256" key="1">
    <source>
        <dbReference type="SAM" id="Phobius"/>
    </source>
</evidence>
<comment type="caution">
    <text evidence="2">The sequence shown here is derived from an EMBL/GenBank/DDBJ whole genome shotgun (WGS) entry which is preliminary data.</text>
</comment>
<keyword evidence="3" id="KW-1185">Reference proteome</keyword>
<accession>A0ABW4A8D5</accession>
<feature type="transmembrane region" description="Helical" evidence="1">
    <location>
        <begin position="12"/>
        <end position="33"/>
    </location>
</feature>
<sequence length="73" mass="7587">MERDAARKPVAAAGFVILGVVLIALVVGLWSALSAVGRDALMIGAVAVLSGGILVGLRRRRSGRWAGEHARPQ</sequence>
<name>A0ABW4A8D5_9ACTN</name>
<evidence type="ECO:0000313" key="3">
    <source>
        <dbReference type="Proteomes" id="UP001597183"/>
    </source>
</evidence>
<dbReference type="Proteomes" id="UP001597183">
    <property type="component" value="Unassembled WGS sequence"/>
</dbReference>
<protein>
    <submittedName>
        <fullName evidence="2">Uncharacterized protein</fullName>
    </submittedName>
</protein>
<dbReference type="RefSeq" id="WP_317793177.1">
    <property type="nucleotide sequence ID" value="NZ_AP028461.1"/>
</dbReference>
<gene>
    <name evidence="2" type="ORF">ACFQ5G_13775</name>
</gene>
<dbReference type="EMBL" id="JBHTMK010000018">
    <property type="protein sequence ID" value="MFD1366417.1"/>
    <property type="molecule type" value="Genomic_DNA"/>
</dbReference>
<keyword evidence="1" id="KW-0472">Membrane</keyword>
<keyword evidence="1" id="KW-1133">Transmembrane helix</keyword>
<feature type="transmembrane region" description="Helical" evidence="1">
    <location>
        <begin position="39"/>
        <end position="57"/>
    </location>
</feature>
<reference evidence="3" key="1">
    <citation type="journal article" date="2019" name="Int. J. Syst. Evol. Microbiol.">
        <title>The Global Catalogue of Microorganisms (GCM) 10K type strain sequencing project: providing services to taxonomists for standard genome sequencing and annotation.</title>
        <authorList>
            <consortium name="The Broad Institute Genomics Platform"/>
            <consortium name="The Broad Institute Genome Sequencing Center for Infectious Disease"/>
            <person name="Wu L."/>
            <person name="Ma J."/>
        </authorList>
    </citation>
    <scope>NUCLEOTIDE SEQUENCE [LARGE SCALE GENOMIC DNA]</scope>
    <source>
        <strain evidence="3">CCM 7526</strain>
    </source>
</reference>
<keyword evidence="1" id="KW-0812">Transmembrane</keyword>
<proteinExistence type="predicted"/>